<dbReference type="SUPFAM" id="SSF52980">
    <property type="entry name" value="Restriction endonuclease-like"/>
    <property type="match status" value="1"/>
</dbReference>
<dbReference type="EMBL" id="AP027081">
    <property type="protein sequence ID" value="BDU77795.1"/>
    <property type="molecule type" value="Genomic_DNA"/>
</dbReference>
<proteinExistence type="predicted"/>
<organism evidence="2 3">
    <name type="scientific">Mesoterricola sediminis</name>
    <dbReference type="NCBI Taxonomy" id="2927980"/>
    <lineage>
        <taxon>Bacteria</taxon>
        <taxon>Pseudomonadati</taxon>
        <taxon>Acidobacteriota</taxon>
        <taxon>Holophagae</taxon>
        <taxon>Holophagales</taxon>
        <taxon>Holophagaceae</taxon>
        <taxon>Mesoterricola</taxon>
    </lineage>
</organism>
<dbReference type="GO" id="GO:0004519">
    <property type="term" value="F:endonuclease activity"/>
    <property type="evidence" value="ECO:0007669"/>
    <property type="project" value="InterPro"/>
</dbReference>
<dbReference type="GO" id="GO:0009307">
    <property type="term" value="P:DNA restriction-modification system"/>
    <property type="evidence" value="ECO:0007669"/>
    <property type="project" value="InterPro"/>
</dbReference>
<dbReference type="GO" id="GO:0003677">
    <property type="term" value="F:DNA binding"/>
    <property type="evidence" value="ECO:0007669"/>
    <property type="project" value="InterPro"/>
</dbReference>
<dbReference type="AlphaFoldDB" id="A0AA48KE77"/>
<dbReference type="Pfam" id="PF04471">
    <property type="entry name" value="Mrr_cat"/>
    <property type="match status" value="1"/>
</dbReference>
<feature type="domain" description="Restriction endonuclease type IV Mrr" evidence="1">
    <location>
        <begin position="11"/>
        <end position="119"/>
    </location>
</feature>
<dbReference type="InterPro" id="IPR007560">
    <property type="entry name" value="Restrct_endonuc_IV_Mrr"/>
</dbReference>
<evidence type="ECO:0000313" key="2">
    <source>
        <dbReference type="EMBL" id="BDU77795.1"/>
    </source>
</evidence>
<gene>
    <name evidence="2" type="ORF">METESE_27530</name>
</gene>
<dbReference type="InterPro" id="IPR011335">
    <property type="entry name" value="Restrct_endonuc-II-like"/>
</dbReference>
<sequence>MNSLKKKRPGKSLEELVATLERVLGSKGNVTIESPAYIRDRITGDLREHDVLILLKANHHCVEIAIECRDRSRKITVNDVESFWAKCRDTGIARGVIVSPKGFTKAAMAKAAHHNIRCLRLSEVDSFPWLLASGLRLFNRIVHHFDWKFIPKTRPIPILSKFTILDANREPIDLKGLERAAMVEFQGLPVPVDDNGNGVVSIHFPSVDLLIRDDEVGRIHEIESAVVDIQFETVEGFAEFKKMSYEDSGSDKNITDAAIADVDANGMRGQLVIVYKEDQGGKIVFVPINNKDA</sequence>
<accession>A0AA48KE77</accession>
<keyword evidence="3" id="KW-1185">Reference proteome</keyword>
<evidence type="ECO:0000313" key="3">
    <source>
        <dbReference type="Proteomes" id="UP001228113"/>
    </source>
</evidence>
<protein>
    <recommendedName>
        <fullName evidence="1">Restriction endonuclease type IV Mrr domain-containing protein</fullName>
    </recommendedName>
</protein>
<dbReference type="KEGG" id="msea:METESE_27530"/>
<name>A0AA48KE77_9BACT</name>
<reference evidence="2" key="1">
    <citation type="journal article" date="2023" name="Int. J. Syst. Evol. Microbiol.">
        <title>Mesoterricola silvestris gen. nov., sp. nov., Mesoterricola sediminis sp. nov., Geothrix oryzae sp. nov., Geothrix edaphica sp. nov., Geothrix rubra sp. nov., and Geothrix limicola sp. nov., six novel members of Acidobacteriota isolated from soils.</title>
        <authorList>
            <person name="Itoh H."/>
            <person name="Sugisawa Y."/>
            <person name="Mise K."/>
            <person name="Xu Z."/>
            <person name="Kuniyasu M."/>
            <person name="Ushijima N."/>
            <person name="Kawano K."/>
            <person name="Kobayashi E."/>
            <person name="Shiratori Y."/>
            <person name="Masuda Y."/>
            <person name="Senoo K."/>
        </authorList>
    </citation>
    <scope>NUCLEOTIDE SEQUENCE</scope>
    <source>
        <strain evidence="2">W786</strain>
    </source>
</reference>
<evidence type="ECO:0000259" key="1">
    <source>
        <dbReference type="Pfam" id="PF04471"/>
    </source>
</evidence>
<dbReference type="Proteomes" id="UP001228113">
    <property type="component" value="Chromosome"/>
</dbReference>
<dbReference type="RefSeq" id="WP_316410426.1">
    <property type="nucleotide sequence ID" value="NZ_AP027081.1"/>
</dbReference>